<dbReference type="EMBL" id="BMFD01000007">
    <property type="protein sequence ID" value="GGC43333.1"/>
    <property type="molecule type" value="Genomic_DNA"/>
</dbReference>
<keyword evidence="1" id="KW-0489">Methyltransferase</keyword>
<gene>
    <name evidence="1" type="ORF">GCM10010993_22330</name>
</gene>
<reference evidence="2" key="1">
    <citation type="journal article" date="2019" name="Int. J. Syst. Evol. Microbiol.">
        <title>The Global Catalogue of Microorganisms (GCM) 10K type strain sequencing project: providing services to taxonomists for standard genome sequencing and annotation.</title>
        <authorList>
            <consortium name="The Broad Institute Genomics Platform"/>
            <consortium name="The Broad Institute Genome Sequencing Center for Infectious Disease"/>
            <person name="Wu L."/>
            <person name="Ma J."/>
        </authorList>
    </citation>
    <scope>NUCLEOTIDE SEQUENCE [LARGE SCALE GENOMIC DNA]</scope>
    <source>
        <strain evidence="2">CGMCC 1.12479</strain>
    </source>
</reference>
<organism evidence="1 2">
    <name type="scientific">Belliella aquatica</name>
    <dbReference type="NCBI Taxonomy" id="1323734"/>
    <lineage>
        <taxon>Bacteria</taxon>
        <taxon>Pseudomonadati</taxon>
        <taxon>Bacteroidota</taxon>
        <taxon>Cytophagia</taxon>
        <taxon>Cytophagales</taxon>
        <taxon>Cyclobacteriaceae</taxon>
        <taxon>Belliella</taxon>
    </lineage>
</organism>
<comment type="caution">
    <text evidence="1">The sequence shown here is derived from an EMBL/GenBank/DDBJ whole genome shotgun (WGS) entry which is preliminary data.</text>
</comment>
<dbReference type="GO" id="GO:0032259">
    <property type="term" value="P:methylation"/>
    <property type="evidence" value="ECO:0007669"/>
    <property type="project" value="UniProtKB-KW"/>
</dbReference>
<accession>A0ABQ1MUN4</accession>
<protein>
    <submittedName>
        <fullName evidence="1">Methyltransferase</fullName>
    </submittedName>
</protein>
<dbReference type="SUPFAM" id="SSF53335">
    <property type="entry name" value="S-adenosyl-L-methionine-dependent methyltransferases"/>
    <property type="match status" value="1"/>
</dbReference>
<dbReference type="GO" id="GO:0008168">
    <property type="term" value="F:methyltransferase activity"/>
    <property type="evidence" value="ECO:0007669"/>
    <property type="project" value="UniProtKB-KW"/>
</dbReference>
<dbReference type="Gene3D" id="3.40.50.150">
    <property type="entry name" value="Vaccinia Virus protein VP39"/>
    <property type="match status" value="1"/>
</dbReference>
<keyword evidence="2" id="KW-1185">Reference proteome</keyword>
<dbReference type="RefSeq" id="WP_188442864.1">
    <property type="nucleotide sequence ID" value="NZ_BMFD01000007.1"/>
</dbReference>
<name>A0ABQ1MUN4_9BACT</name>
<evidence type="ECO:0000313" key="1">
    <source>
        <dbReference type="EMBL" id="GGC43333.1"/>
    </source>
</evidence>
<dbReference type="Pfam" id="PF13489">
    <property type="entry name" value="Methyltransf_23"/>
    <property type="match status" value="1"/>
</dbReference>
<dbReference type="InterPro" id="IPR029063">
    <property type="entry name" value="SAM-dependent_MTases_sf"/>
</dbReference>
<keyword evidence="1" id="KW-0808">Transferase</keyword>
<dbReference type="Proteomes" id="UP000635885">
    <property type="component" value="Unassembled WGS sequence"/>
</dbReference>
<sequence>MFYSCPLCLSPNQNFAFKGEFTHCLVCDLIFRAPKASFTGLGEKKHYLLHQNGPQHDGYVSFLKRAIDPIETHLLPNLQALDFGCGPGPAINYILQSYQISCDNYDPFFFPEGIKEKSYDFIFATECVEHFFHPNQEFEKILGLLKVGGYLSMMTEIHPGLNKINDWYYIKDATHVSLYSEKTFMWIALKYKLKLEYTDQKRVVVFRKTG</sequence>
<evidence type="ECO:0000313" key="2">
    <source>
        <dbReference type="Proteomes" id="UP000635885"/>
    </source>
</evidence>
<proteinExistence type="predicted"/>